<keyword evidence="3" id="KW-0539">Nucleus</keyword>
<evidence type="ECO:0000259" key="5">
    <source>
        <dbReference type="PROSITE" id="PS50172"/>
    </source>
</evidence>
<comment type="caution">
    <text evidence="6">The sequence shown here is derived from an EMBL/GenBank/DDBJ whole genome shotgun (WGS) entry which is preliminary data.</text>
</comment>
<organism evidence="6 7">
    <name type="scientific">Exophiala dermatitidis</name>
    <name type="common">Black yeast-like fungus</name>
    <name type="synonym">Wangiella dermatitidis</name>
    <dbReference type="NCBI Taxonomy" id="5970"/>
    <lineage>
        <taxon>Eukaryota</taxon>
        <taxon>Fungi</taxon>
        <taxon>Dikarya</taxon>
        <taxon>Ascomycota</taxon>
        <taxon>Pezizomycotina</taxon>
        <taxon>Eurotiomycetes</taxon>
        <taxon>Chaetothyriomycetidae</taxon>
        <taxon>Chaetothyriales</taxon>
        <taxon>Herpotrichiellaceae</taxon>
        <taxon>Exophiala</taxon>
    </lineage>
</organism>
<dbReference type="Proteomes" id="UP001161757">
    <property type="component" value="Unassembled WGS sequence"/>
</dbReference>
<proteinExistence type="predicted"/>
<dbReference type="InterPro" id="IPR051579">
    <property type="entry name" value="DDR_Transcriptional_Reg"/>
</dbReference>
<dbReference type="SUPFAM" id="SSF52113">
    <property type="entry name" value="BRCT domain"/>
    <property type="match status" value="1"/>
</dbReference>
<evidence type="ECO:0000256" key="3">
    <source>
        <dbReference type="ARBA" id="ARBA00023242"/>
    </source>
</evidence>
<dbReference type="AlphaFoldDB" id="A0AAN6F0Q9"/>
<reference evidence="6" key="1">
    <citation type="submission" date="2023-01" db="EMBL/GenBank/DDBJ databases">
        <title>Exophiala dermititidis isolated from Cystic Fibrosis Patient.</title>
        <authorList>
            <person name="Kurbessoian T."/>
            <person name="Crocker A."/>
            <person name="Murante D."/>
            <person name="Hogan D.A."/>
            <person name="Stajich J.E."/>
        </authorList>
    </citation>
    <scope>NUCLEOTIDE SEQUENCE</scope>
    <source>
        <strain evidence="6">Ex8</strain>
    </source>
</reference>
<evidence type="ECO:0000313" key="7">
    <source>
        <dbReference type="Proteomes" id="UP001161757"/>
    </source>
</evidence>
<dbReference type="GO" id="GO:0006974">
    <property type="term" value="P:DNA damage response"/>
    <property type="evidence" value="ECO:0007669"/>
    <property type="project" value="UniProtKB-KW"/>
</dbReference>
<dbReference type="Pfam" id="PF00533">
    <property type="entry name" value="BRCT"/>
    <property type="match status" value="1"/>
</dbReference>
<feature type="compositionally biased region" description="Polar residues" evidence="4">
    <location>
        <begin position="325"/>
        <end position="343"/>
    </location>
</feature>
<feature type="compositionally biased region" description="Basic and acidic residues" evidence="4">
    <location>
        <begin position="95"/>
        <end position="110"/>
    </location>
</feature>
<dbReference type="PROSITE" id="PS50172">
    <property type="entry name" value="BRCT"/>
    <property type="match status" value="1"/>
</dbReference>
<comment type="subcellular location">
    <subcellularLocation>
        <location evidence="1">Nucleus</location>
    </subcellularLocation>
</comment>
<evidence type="ECO:0000313" key="6">
    <source>
        <dbReference type="EMBL" id="KAJ8993460.1"/>
    </source>
</evidence>
<evidence type="ECO:0000256" key="1">
    <source>
        <dbReference type="ARBA" id="ARBA00004123"/>
    </source>
</evidence>
<gene>
    <name evidence="6" type="ORF">HRR80_001973</name>
</gene>
<protein>
    <recommendedName>
        <fullName evidence="5">BRCT domain-containing protein</fullName>
    </recommendedName>
</protein>
<feature type="region of interest" description="Disordered" evidence="4">
    <location>
        <begin position="325"/>
        <end position="384"/>
    </location>
</feature>
<feature type="compositionally biased region" description="Polar residues" evidence="4">
    <location>
        <begin position="36"/>
        <end position="56"/>
    </location>
</feature>
<feature type="region of interest" description="Disordered" evidence="4">
    <location>
        <begin position="81"/>
        <end position="309"/>
    </location>
</feature>
<name>A0AAN6F0Q9_EXODE</name>
<dbReference type="PANTHER" id="PTHR23196">
    <property type="entry name" value="PAX TRANSCRIPTION ACTIVATION DOMAIN INTERACTING PROTEIN"/>
    <property type="match status" value="1"/>
</dbReference>
<feature type="compositionally biased region" description="Polar residues" evidence="4">
    <location>
        <begin position="261"/>
        <end position="272"/>
    </location>
</feature>
<keyword evidence="2" id="KW-0227">DNA damage</keyword>
<evidence type="ECO:0000256" key="2">
    <source>
        <dbReference type="ARBA" id="ARBA00022763"/>
    </source>
</evidence>
<dbReference type="SMART" id="SM00292">
    <property type="entry name" value="BRCT"/>
    <property type="match status" value="1"/>
</dbReference>
<dbReference type="GO" id="GO:0005634">
    <property type="term" value="C:nucleus"/>
    <property type="evidence" value="ECO:0007669"/>
    <property type="project" value="UniProtKB-SubCell"/>
</dbReference>
<evidence type="ECO:0000256" key="4">
    <source>
        <dbReference type="SAM" id="MobiDB-lite"/>
    </source>
</evidence>
<dbReference type="InterPro" id="IPR036420">
    <property type="entry name" value="BRCT_dom_sf"/>
</dbReference>
<dbReference type="PANTHER" id="PTHR23196:SF1">
    <property type="entry name" value="PAX-INTERACTING PROTEIN 1"/>
    <property type="match status" value="1"/>
</dbReference>
<feature type="domain" description="BRCT" evidence="5">
    <location>
        <begin position="383"/>
        <end position="466"/>
    </location>
</feature>
<feature type="compositionally biased region" description="Low complexity" evidence="4">
    <location>
        <begin position="20"/>
        <end position="35"/>
    </location>
</feature>
<sequence>MDTDRSELTDPCADLTSAGPPSKVQSPSPKSSQHSTGPVQELTSNADDRLTNGSQDDSVRIEAHEVGTAALSAAEILDLQDSNVDTSLHASEMPTTERKMVEGRATEEASHQGVEIVEAGDKPEETSVPPLSPQEDEAVLDHSPTASPAAAGRLSKKRKLRQDEDTEETRFMADDPEIVASTAHEDRRHIAHSSPPQTPRKMVQMGHNRKPNHASPSELTEKPKPIQDEEQGEATVQSNDPTAQEDEKVVTESSPPLGHHGTSNGAESSNDADLSATERPTKKRKLVHSKAGSSRHHSHSPSPAAQMHEEEDNTIVIQTSLRAPTTTEVYGSSTPVFPTTVSPWTLPRPQTGEKATRRRRSPAEGASTPSRRRSSSRRNATQKPVAIFSNTNIQEDKRIMTSFASLGARVTSSISDATVLVVGARPLKKTGKLIMAVALGLDVVTEQWITESVDKGQLVNVRKFLPNDPTREQQWSFNLKQALARGKQGLTCLLAGTTVCFTKQLKTDLGSLDRELSQIATILGAEAVKHRLPALKDKDKHDENELLIIGVPDDPQGAHVGRLGHKLYNKDILTMGALRGQIEREFSEFILEVPVKAEDED</sequence>
<dbReference type="EMBL" id="JAJGCB010000003">
    <property type="protein sequence ID" value="KAJ8993460.1"/>
    <property type="molecule type" value="Genomic_DNA"/>
</dbReference>
<feature type="region of interest" description="Disordered" evidence="4">
    <location>
        <begin position="1"/>
        <end position="63"/>
    </location>
</feature>
<dbReference type="CDD" id="cd17744">
    <property type="entry name" value="BRCT_MDC1_rpt1"/>
    <property type="match status" value="1"/>
</dbReference>
<feature type="compositionally biased region" description="Basic residues" evidence="4">
    <location>
        <begin position="281"/>
        <end position="299"/>
    </location>
</feature>
<accession>A0AAN6F0Q9</accession>
<dbReference type="Gene3D" id="3.40.50.10190">
    <property type="entry name" value="BRCT domain"/>
    <property type="match status" value="1"/>
</dbReference>
<dbReference type="InterPro" id="IPR001357">
    <property type="entry name" value="BRCT_dom"/>
</dbReference>